<dbReference type="Proteomes" id="UP001066276">
    <property type="component" value="Chromosome 9"/>
</dbReference>
<dbReference type="EMBL" id="JANPWB010000013">
    <property type="protein sequence ID" value="KAJ1109871.1"/>
    <property type="molecule type" value="Genomic_DNA"/>
</dbReference>
<proteinExistence type="predicted"/>
<gene>
    <name evidence="2" type="ORF">NDU88_007228</name>
</gene>
<evidence type="ECO:0000256" key="1">
    <source>
        <dbReference type="SAM" id="MobiDB-lite"/>
    </source>
</evidence>
<dbReference type="AlphaFoldDB" id="A0AAV7N2V3"/>
<feature type="region of interest" description="Disordered" evidence="1">
    <location>
        <begin position="49"/>
        <end position="80"/>
    </location>
</feature>
<feature type="compositionally biased region" description="Polar residues" evidence="1">
    <location>
        <begin position="51"/>
        <end position="64"/>
    </location>
</feature>
<keyword evidence="3" id="KW-1185">Reference proteome</keyword>
<accession>A0AAV7N2V3</accession>
<reference evidence="2" key="1">
    <citation type="journal article" date="2022" name="bioRxiv">
        <title>Sequencing and chromosome-scale assembly of the giantPleurodeles waltlgenome.</title>
        <authorList>
            <person name="Brown T."/>
            <person name="Elewa A."/>
            <person name="Iarovenko S."/>
            <person name="Subramanian E."/>
            <person name="Araus A.J."/>
            <person name="Petzold A."/>
            <person name="Susuki M."/>
            <person name="Suzuki K.-i.T."/>
            <person name="Hayashi T."/>
            <person name="Toyoda A."/>
            <person name="Oliveira C."/>
            <person name="Osipova E."/>
            <person name="Leigh N.D."/>
            <person name="Simon A."/>
            <person name="Yun M.H."/>
        </authorList>
    </citation>
    <scope>NUCLEOTIDE SEQUENCE</scope>
    <source>
        <strain evidence="2">20211129_DDA</strain>
        <tissue evidence="2">Liver</tissue>
    </source>
</reference>
<name>A0AAV7N2V3_PLEWA</name>
<evidence type="ECO:0000313" key="3">
    <source>
        <dbReference type="Proteomes" id="UP001066276"/>
    </source>
</evidence>
<protein>
    <submittedName>
        <fullName evidence="2">Uncharacterized protein</fullName>
    </submittedName>
</protein>
<evidence type="ECO:0000313" key="2">
    <source>
        <dbReference type="EMBL" id="KAJ1109871.1"/>
    </source>
</evidence>
<organism evidence="2 3">
    <name type="scientific">Pleurodeles waltl</name>
    <name type="common">Iberian ribbed newt</name>
    <dbReference type="NCBI Taxonomy" id="8319"/>
    <lineage>
        <taxon>Eukaryota</taxon>
        <taxon>Metazoa</taxon>
        <taxon>Chordata</taxon>
        <taxon>Craniata</taxon>
        <taxon>Vertebrata</taxon>
        <taxon>Euteleostomi</taxon>
        <taxon>Amphibia</taxon>
        <taxon>Batrachia</taxon>
        <taxon>Caudata</taxon>
        <taxon>Salamandroidea</taxon>
        <taxon>Salamandridae</taxon>
        <taxon>Pleurodelinae</taxon>
        <taxon>Pleurodeles</taxon>
    </lineage>
</organism>
<comment type="caution">
    <text evidence="2">The sequence shown here is derived from an EMBL/GenBank/DDBJ whole genome shotgun (WGS) entry which is preliminary data.</text>
</comment>
<sequence length="80" mass="9054">MVKKKQVSGFVSGVASPLQLSLWNKQEDNDWGEVRLPGTLEKRLKLRSRNSMRMMTGAKPSSQELQRRDTSCRAATGRFS</sequence>